<reference evidence="3 4" key="1">
    <citation type="journal article" date="2015" name="Genome Announc.">
        <title>Complete genome sequence of Martelella endophytica YC6887, which has antifungal activity associated with a halophyte.</title>
        <authorList>
            <person name="Khan A."/>
            <person name="Khan H."/>
            <person name="Chung E.J."/>
            <person name="Hossain M.T."/>
            <person name="Chung Y.R."/>
        </authorList>
    </citation>
    <scope>NUCLEOTIDE SEQUENCE [LARGE SCALE GENOMIC DNA]</scope>
    <source>
        <strain evidence="3">YC6887</strain>
    </source>
</reference>
<accession>A0A0D5LTU0</accession>
<feature type="compositionally biased region" description="Basic and acidic residues" evidence="2">
    <location>
        <begin position="429"/>
        <end position="438"/>
    </location>
</feature>
<dbReference type="AlphaFoldDB" id="A0A0D5LTU0"/>
<dbReference type="HOGENOM" id="CLU_616489_0_0_5"/>
<evidence type="ECO:0000256" key="2">
    <source>
        <dbReference type="SAM" id="MobiDB-lite"/>
    </source>
</evidence>
<gene>
    <name evidence="3" type="ORF">TM49_21310</name>
</gene>
<sequence length="450" mass="48457">MLGAVALAGCASPQLKETVDRIDVMQQELETPPPEPPADGKALGPDALLTNANARGKDFLRARMSRARAVLDLDDVKSDRYPRISTEARRISTYNGDDGEMTAVSNIVLGVNWDVSRALLRLDRSKVKVAGELIPVQYQIAQRTATDNLVDTYNEYTALDFKRQEVALKQDGLKCSANDMEVEVALGNSSPSELDALREQIAAAKREAMAVSRSVASKRDELLGLAGLAEGGYAVSPGVSVLSALGHYPPVSTDDADVCFASSGRKKLEELLVQEASAQLDLARQSRFTRLTTSIPSFMTQTGGFNLQFLVSYVLPVIDQGDALRLTQQARLTLLETILTARDNRRSFMSDFDSLNLEIAEAESELAAASSALAKAETTLGNADEIERCAADIDLSKAREAVAKAEYKIDTLKGRLRLLCAPLSEKKVDMPEGLHDDAPAASPATVANAG</sequence>
<feature type="coiled-coil region" evidence="1">
    <location>
        <begin position="352"/>
        <end position="415"/>
    </location>
</feature>
<proteinExistence type="predicted"/>
<keyword evidence="1" id="KW-0175">Coiled coil</keyword>
<feature type="compositionally biased region" description="Low complexity" evidence="2">
    <location>
        <begin position="439"/>
        <end position="450"/>
    </location>
</feature>
<dbReference type="Proteomes" id="UP000032611">
    <property type="component" value="Chromosome"/>
</dbReference>
<dbReference type="Gene3D" id="1.20.1600.10">
    <property type="entry name" value="Outer membrane efflux proteins (OEP)"/>
    <property type="match status" value="1"/>
</dbReference>
<dbReference type="KEGG" id="mey:TM49_21310"/>
<dbReference type="PATRIC" id="fig|1486262.3.peg.4404"/>
<evidence type="ECO:0000313" key="3">
    <source>
        <dbReference type="EMBL" id="AJY47634.1"/>
    </source>
</evidence>
<protein>
    <submittedName>
        <fullName evidence="3">Uncharacterized protein</fullName>
    </submittedName>
</protein>
<name>A0A0D5LTU0_MAREN</name>
<keyword evidence="4" id="KW-1185">Reference proteome</keyword>
<dbReference type="EMBL" id="CP010803">
    <property type="protein sequence ID" value="AJY47634.1"/>
    <property type="molecule type" value="Genomic_DNA"/>
</dbReference>
<organism evidence="3 4">
    <name type="scientific">Martelella endophytica</name>
    <dbReference type="NCBI Taxonomy" id="1486262"/>
    <lineage>
        <taxon>Bacteria</taxon>
        <taxon>Pseudomonadati</taxon>
        <taxon>Pseudomonadota</taxon>
        <taxon>Alphaproteobacteria</taxon>
        <taxon>Hyphomicrobiales</taxon>
        <taxon>Aurantimonadaceae</taxon>
        <taxon>Martelella</taxon>
    </lineage>
</organism>
<evidence type="ECO:0000313" key="4">
    <source>
        <dbReference type="Proteomes" id="UP000032611"/>
    </source>
</evidence>
<evidence type="ECO:0000256" key="1">
    <source>
        <dbReference type="SAM" id="Coils"/>
    </source>
</evidence>
<dbReference type="SUPFAM" id="SSF56954">
    <property type="entry name" value="Outer membrane efflux proteins (OEP)"/>
    <property type="match status" value="1"/>
</dbReference>
<feature type="region of interest" description="Disordered" evidence="2">
    <location>
        <begin position="429"/>
        <end position="450"/>
    </location>
</feature>